<dbReference type="GO" id="GO:0003723">
    <property type="term" value="F:RNA binding"/>
    <property type="evidence" value="ECO:0007669"/>
    <property type="project" value="InterPro"/>
</dbReference>
<gene>
    <name evidence="2" type="ORF">BN1205_094030</name>
</gene>
<feature type="compositionally biased region" description="Low complexity" evidence="1">
    <location>
        <begin position="480"/>
        <end position="491"/>
    </location>
</feature>
<feature type="compositionally biased region" description="Basic and acidic residues" evidence="1">
    <location>
        <begin position="272"/>
        <end position="293"/>
    </location>
</feature>
<reference evidence="2" key="1">
    <citation type="journal article" date="2015" name="PLoS ONE">
        <title>Comprehensive Evaluation of Toxoplasma gondii VEG and Neospora caninum LIV Genomes with Tachyzoite Stage Transcriptome and Proteome Defines Novel Transcript Features.</title>
        <authorList>
            <person name="Ramaprasad A."/>
            <person name="Mourier T."/>
            <person name="Naeem R."/>
            <person name="Malas T.B."/>
            <person name="Moussa E."/>
            <person name="Panigrahi A."/>
            <person name="Vermont S.J."/>
            <person name="Otto T.D."/>
            <person name="Wastling J."/>
            <person name="Pain A."/>
        </authorList>
    </citation>
    <scope>NUCLEOTIDE SEQUENCE</scope>
    <source>
        <strain evidence="2">VEG</strain>
    </source>
</reference>
<dbReference type="Gene3D" id="3.30.1370.10">
    <property type="entry name" value="K Homology domain, type 1"/>
    <property type="match status" value="1"/>
</dbReference>
<feature type="compositionally biased region" description="Basic and acidic residues" evidence="1">
    <location>
        <begin position="492"/>
        <end position="501"/>
    </location>
</feature>
<feature type="compositionally biased region" description="Basic and acidic residues" evidence="1">
    <location>
        <begin position="182"/>
        <end position="266"/>
    </location>
</feature>
<feature type="compositionally biased region" description="Basic and acidic residues" evidence="1">
    <location>
        <begin position="389"/>
        <end position="403"/>
    </location>
</feature>
<accession>A0A0F7V477</accession>
<sequence length="969" mass="105988">MVGGDARHPSASPPARGMPGRGVLPSGLMPPSFAPHPSQVPSGGSLFFGTPSVAFYPPSAPVPSSFPVRPPHDSMLLPAAASPLAFPTVGEPERLGVPCGTAPGPCGVSLSPLPSSFLPGAASGPPSAFPVYMHPANQPFPLDAREDGRGLPVGAAPQRGAGPRPEGNFLVPLFPGGAAPLPEKEEKKPREDDRRDGRRDETRRDDGRDFSRGGDRESDRLERRKGRRDSGRSPRESGRFRLDGDTAGEKDDWGGDRGRREEEWRDPRKRGLGRDGFLEGREDRRGRHEEFEKGVGACGRQGPSPPLAPKRPRQEGGTDAGLLPTPGLHHGAGAHGGEPHAFPAFRADDREEEERSLGARKGEETGRSRREGRDLPPRGRGRSRGGAFKRGESGHAESRDRGGWRRGQGCPPGGRRRREESESPCVGRQRRRSSETSSSCPRRRGSPSIQRPEREESAVPTGGQQCPWGAENERRERRQSCGSSISSSPSPVREEPEDRSKLAPGPYPASAGAPPAAFFPPVSPLLQPPHENRDEGRNLYRGPQGPTGGREQQQEETVGKQATDGKSATEDGKPRAVKPGAELPFFFDLWVPTTFHPSCPERVRLVLGPKGRTHKEMEQLSRMRIQIYGKEMIRSTRRHGYDAFRDNQPLHLVVTFDRMRREAPCAETAQRAQGGLKAFLEQLVERTWPREETRRPESFYDKQISAGPSCGPLVYVHPLGLHDEPPPKELQGCLVYKPNLFPTPIHSPLALGGDTHEGAAGAADATFSSTPTSQVSAGEETKKFLWGTDFSGRIFGHGFLPRAPGGEEEDVFCCAARLYEGDQTLLLDCTPPLCLLLLTLQSLHALLSEEGMQSLTVLPARFEEKWGVRLLQSREDFQVAGLHPSKRSDMRSVDKPTGDDGYGGLLSFVQEFPEVFEIVRDVKANCEAHAEEGRRDEFSGLKVRAKEVPEFARVANRFKTTNPWLERGA</sequence>
<name>A0A0F7V477_TOXGV</name>
<protein>
    <recommendedName>
        <fullName evidence="3">KH domain protein</fullName>
    </recommendedName>
</protein>
<feature type="compositionally biased region" description="Pro residues" evidence="1">
    <location>
        <begin position="517"/>
        <end position="527"/>
    </location>
</feature>
<dbReference type="EMBL" id="LN714501">
    <property type="protein sequence ID" value="CEL77297.1"/>
    <property type="molecule type" value="Genomic_DNA"/>
</dbReference>
<dbReference type="SUPFAM" id="SSF54791">
    <property type="entry name" value="Eukaryotic type KH-domain (KH-domain type I)"/>
    <property type="match status" value="1"/>
</dbReference>
<organism evidence="2">
    <name type="scientific">Toxoplasma gondii (strain ATCC 50861 / VEG)</name>
    <dbReference type="NCBI Taxonomy" id="432359"/>
    <lineage>
        <taxon>Eukaryota</taxon>
        <taxon>Sar</taxon>
        <taxon>Alveolata</taxon>
        <taxon>Apicomplexa</taxon>
        <taxon>Conoidasida</taxon>
        <taxon>Coccidia</taxon>
        <taxon>Eucoccidiorida</taxon>
        <taxon>Eimeriorina</taxon>
        <taxon>Sarcocystidae</taxon>
        <taxon>Toxoplasma</taxon>
    </lineage>
</organism>
<evidence type="ECO:0000256" key="1">
    <source>
        <dbReference type="SAM" id="MobiDB-lite"/>
    </source>
</evidence>
<evidence type="ECO:0000313" key="2">
    <source>
        <dbReference type="EMBL" id="CEL77297.1"/>
    </source>
</evidence>
<feature type="region of interest" description="Disordered" evidence="1">
    <location>
        <begin position="1"/>
        <end position="36"/>
    </location>
</feature>
<dbReference type="InterPro" id="IPR036612">
    <property type="entry name" value="KH_dom_type_1_sf"/>
</dbReference>
<proteinExistence type="predicted"/>
<evidence type="ECO:0008006" key="3">
    <source>
        <dbReference type="Google" id="ProtNLM"/>
    </source>
</evidence>
<feature type="region of interest" description="Disordered" evidence="1">
    <location>
        <begin position="139"/>
        <end position="577"/>
    </location>
</feature>
<feature type="compositionally biased region" description="Basic and acidic residues" evidence="1">
    <location>
        <begin position="346"/>
        <end position="377"/>
    </location>
</feature>
<dbReference type="AlphaFoldDB" id="A0A0F7V477"/>